<accession>A0A3G5A136</accession>
<dbReference type="GO" id="GO:0004519">
    <property type="term" value="F:endonuclease activity"/>
    <property type="evidence" value="ECO:0007669"/>
    <property type="project" value="UniProtKB-KW"/>
</dbReference>
<dbReference type="EMBL" id="MK072252">
    <property type="protein sequence ID" value="AYV80927.1"/>
    <property type="molecule type" value="Genomic_DNA"/>
</dbReference>
<feature type="compositionally biased region" description="Basic and acidic residues" evidence="1">
    <location>
        <begin position="541"/>
        <end position="558"/>
    </location>
</feature>
<reference evidence="2" key="1">
    <citation type="submission" date="2018-10" db="EMBL/GenBank/DDBJ databases">
        <title>Hidden diversity of soil giant viruses.</title>
        <authorList>
            <person name="Schulz F."/>
            <person name="Alteio L."/>
            <person name="Goudeau D."/>
            <person name="Ryan E.M."/>
            <person name="Malmstrom R.R."/>
            <person name="Blanchard J."/>
            <person name="Woyke T."/>
        </authorList>
    </citation>
    <scope>NUCLEOTIDE SEQUENCE</scope>
    <source>
        <strain evidence="2">HAV1</strain>
    </source>
</reference>
<evidence type="ECO:0000313" key="2">
    <source>
        <dbReference type="EMBL" id="AYV80927.1"/>
    </source>
</evidence>
<gene>
    <name evidence="2" type="ORF">Harvfovirus10_25</name>
</gene>
<feature type="region of interest" description="Disordered" evidence="1">
    <location>
        <begin position="538"/>
        <end position="558"/>
    </location>
</feature>
<proteinExistence type="predicted"/>
<keyword evidence="2" id="KW-0255">Endonuclease</keyword>
<name>A0A3G5A136_9VIRU</name>
<sequence>MSDNPEKIVCQGFYSLGKECDEEVQPGVFNIYCKTHTYMLRYTQEMMEELTKCTHCNIMHYSVIRSKCWRCVEEAKRFQLLLFAEAPLCANAGCTELKSKINKYCLADHQHLAVVVPIVEPKKYIVCECIVENTTMANAVQENHVNTQPKIKKVTKNVNPSDNNMAGKRVKKVIKEDDTIGLGEKACTNPYCLKIYPLSHYVSAVTGKETNTCMTCRGKKQTYEDRPEVKVKRQQKRKEFREANPEKYKQYSIDSKTRQIEEWGLDEYNKKENARGKKYRKDNPEKIQAISARQKANVNSKLTSLKWRGFKAGIRVDLSDDQCDDFYHSDCFYCGLKASKAELNGIDRLDADREYEASNCVTCCKMCNFYKGSLDPLIFMKRCEHILTYQKIIKGKLHSDEIPDHTAGPFNQYVSRAERKGFEFSLTEDDYNRLTKAICYLCGKKPSLTHTNGIDRLDNTIGYNVENCRTCCGDCNFMKNEYSFDEFMDHLKNIYDWCYLNGTINRDLKKKLDNYYQDQTNSGKNPIMTIAPMKGVRKKPTKAELAERRSANKQARDKATLKKYNIKPV</sequence>
<dbReference type="Gene3D" id="3.30.40.220">
    <property type="match status" value="1"/>
</dbReference>
<keyword evidence="2" id="KW-0378">Hydrolase</keyword>
<evidence type="ECO:0000256" key="1">
    <source>
        <dbReference type="SAM" id="MobiDB-lite"/>
    </source>
</evidence>
<protein>
    <submittedName>
        <fullName evidence="2">Divergent HNH endonuclease</fullName>
    </submittedName>
</protein>
<organism evidence="2">
    <name type="scientific">Harvfovirus sp</name>
    <dbReference type="NCBI Taxonomy" id="2487768"/>
    <lineage>
        <taxon>Viruses</taxon>
        <taxon>Varidnaviria</taxon>
        <taxon>Bamfordvirae</taxon>
        <taxon>Nucleocytoviricota</taxon>
        <taxon>Megaviricetes</taxon>
        <taxon>Imitervirales</taxon>
        <taxon>Mimiviridae</taxon>
        <taxon>Klosneuvirinae</taxon>
    </lineage>
</organism>
<keyword evidence="2" id="KW-0540">Nuclease</keyword>